<dbReference type="SUPFAM" id="SSF56935">
    <property type="entry name" value="Porins"/>
    <property type="match status" value="1"/>
</dbReference>
<comment type="caution">
    <text evidence="3">The sequence shown here is derived from an EMBL/GenBank/DDBJ whole genome shotgun (WGS) entry which is preliminary data.</text>
</comment>
<sequence>MNLFQRYKKYLAGKLLPVNDPALLRLSVQTMLFLSLVSLSASAQNNNVQLVGKVVDDRTKEPLAGAVVHIKGTTHHVVADDEGAFTFITGQKIPVVYEVSHVGYESREITVKDYKPVDIRLKPGNAQLSDVVVVGYGTQRRSDVAGAVTSVPKNLLTQPAVSFDNLIQGAVPGVAVTQSSAQPGSTATIRVRGGNSITFGNEPLYVIDGFIIYNNNSFTNTGASNGASVNALATINPSDIESIEILKDASATAIYGSRGANGVVVITTRRGKKGTDEFNYSAYYGEQQVSKKLDLLNAAQWASLVNDINLSDGKPKTFTDSAIAAAGDGSDWQSSALRDAPVQNHELSLAGGDDKSRYLISGNYFNQQGTVLNSGFKRYSARINYERNVTDRFKVAANIFGSRSLEDKLTGSGYNSINFSGAYPSLVLSSPVALIKNGDGTYNTTSPYTASPTNPLQDIVATTNRSYLTRVMGSASAEYKILKELVLKITGGVDILNTKQNYYAPTPIHRPVLRMVIQWVVMVL</sequence>
<evidence type="ECO:0000313" key="4">
    <source>
        <dbReference type="Proteomes" id="UP000677244"/>
    </source>
</evidence>
<dbReference type="NCBIfam" id="TIGR04056">
    <property type="entry name" value="OMP_RagA_SusC"/>
    <property type="match status" value="1"/>
</dbReference>
<dbReference type="Gene3D" id="2.60.40.1120">
    <property type="entry name" value="Carboxypeptidase-like, regulatory domain"/>
    <property type="match status" value="1"/>
</dbReference>
<dbReference type="SUPFAM" id="SSF49464">
    <property type="entry name" value="Carboxypeptidase regulatory domain-like"/>
    <property type="match status" value="1"/>
</dbReference>
<dbReference type="InterPro" id="IPR039426">
    <property type="entry name" value="TonB-dep_rcpt-like"/>
</dbReference>
<dbReference type="Pfam" id="PF07715">
    <property type="entry name" value="Plug"/>
    <property type="match status" value="1"/>
</dbReference>
<comment type="similarity">
    <text evidence="1">Belongs to the TonB-dependent receptor family.</text>
</comment>
<organism evidence="3 4">
    <name type="scientific">Niastella soli</name>
    <dbReference type="NCBI Taxonomy" id="2821487"/>
    <lineage>
        <taxon>Bacteria</taxon>
        <taxon>Pseudomonadati</taxon>
        <taxon>Bacteroidota</taxon>
        <taxon>Chitinophagia</taxon>
        <taxon>Chitinophagales</taxon>
        <taxon>Chitinophagaceae</taxon>
        <taxon>Niastella</taxon>
    </lineage>
</organism>
<reference evidence="3 4" key="1">
    <citation type="submission" date="2021-03" db="EMBL/GenBank/DDBJ databases">
        <title>Assistant Professor.</title>
        <authorList>
            <person name="Huq M.A."/>
        </authorList>
    </citation>
    <scope>NUCLEOTIDE SEQUENCE [LARGE SCALE GENOMIC DNA]</scope>
    <source>
        <strain evidence="3 4">MAH-29</strain>
    </source>
</reference>
<evidence type="ECO:0000313" key="3">
    <source>
        <dbReference type="EMBL" id="MBO9202471.1"/>
    </source>
</evidence>
<keyword evidence="1" id="KW-0472">Membrane</keyword>
<dbReference type="Gene3D" id="2.170.130.10">
    <property type="entry name" value="TonB-dependent receptor, plug domain"/>
    <property type="match status" value="1"/>
</dbReference>
<evidence type="ECO:0000259" key="2">
    <source>
        <dbReference type="Pfam" id="PF07715"/>
    </source>
</evidence>
<dbReference type="InterPro" id="IPR023997">
    <property type="entry name" value="TonB-dep_OMP_SusC/RagA_CS"/>
</dbReference>
<dbReference type="Proteomes" id="UP000677244">
    <property type="component" value="Unassembled WGS sequence"/>
</dbReference>
<proteinExistence type="inferred from homology"/>
<gene>
    <name evidence="3" type="ORF">J7I42_19445</name>
</gene>
<keyword evidence="1" id="KW-1134">Transmembrane beta strand</keyword>
<keyword evidence="1" id="KW-0813">Transport</keyword>
<protein>
    <submittedName>
        <fullName evidence="3">SusC/RagA family TonB-linked outer membrane protein</fullName>
    </submittedName>
</protein>
<accession>A0ABS3YX23</accession>
<dbReference type="Pfam" id="PF13715">
    <property type="entry name" value="CarbopepD_reg_2"/>
    <property type="match status" value="1"/>
</dbReference>
<keyword evidence="1" id="KW-0812">Transmembrane</keyword>
<dbReference type="InterPro" id="IPR023996">
    <property type="entry name" value="TonB-dep_OMP_SusC/RagA"/>
</dbReference>
<dbReference type="EMBL" id="JAGHKO010000004">
    <property type="protein sequence ID" value="MBO9202471.1"/>
    <property type="molecule type" value="Genomic_DNA"/>
</dbReference>
<name>A0ABS3YX23_9BACT</name>
<keyword evidence="1" id="KW-0998">Cell outer membrane</keyword>
<dbReference type="InterPro" id="IPR008969">
    <property type="entry name" value="CarboxyPept-like_regulatory"/>
</dbReference>
<feature type="domain" description="TonB-dependent receptor plug" evidence="2">
    <location>
        <begin position="142"/>
        <end position="263"/>
    </location>
</feature>
<keyword evidence="4" id="KW-1185">Reference proteome</keyword>
<dbReference type="PROSITE" id="PS52016">
    <property type="entry name" value="TONB_DEPENDENT_REC_3"/>
    <property type="match status" value="1"/>
</dbReference>
<evidence type="ECO:0000256" key="1">
    <source>
        <dbReference type="PROSITE-ProRule" id="PRU01360"/>
    </source>
</evidence>
<dbReference type="RefSeq" id="WP_209140517.1">
    <property type="nucleotide sequence ID" value="NZ_JAGHKO010000004.1"/>
</dbReference>
<dbReference type="InterPro" id="IPR037066">
    <property type="entry name" value="Plug_dom_sf"/>
</dbReference>
<dbReference type="NCBIfam" id="TIGR04057">
    <property type="entry name" value="SusC_RagA_signa"/>
    <property type="match status" value="1"/>
</dbReference>
<dbReference type="InterPro" id="IPR012910">
    <property type="entry name" value="Plug_dom"/>
</dbReference>
<comment type="subcellular location">
    <subcellularLocation>
        <location evidence="1">Cell outer membrane</location>
        <topology evidence="1">Multi-pass membrane protein</topology>
    </subcellularLocation>
</comment>